<dbReference type="Proteomes" id="UP001262889">
    <property type="component" value="Unassembled WGS sequence"/>
</dbReference>
<dbReference type="PROSITE" id="PS51257">
    <property type="entry name" value="PROKAR_LIPOPROTEIN"/>
    <property type="match status" value="1"/>
</dbReference>
<dbReference type="CDD" id="cd05379">
    <property type="entry name" value="CAP_bacterial"/>
    <property type="match status" value="1"/>
</dbReference>
<dbReference type="PANTHER" id="PTHR31157:SF1">
    <property type="entry name" value="SCP DOMAIN-CONTAINING PROTEIN"/>
    <property type="match status" value="1"/>
</dbReference>
<comment type="caution">
    <text evidence="2">The sequence shown here is derived from an EMBL/GenBank/DDBJ whole genome shotgun (WGS) entry which is preliminary data.</text>
</comment>
<dbReference type="Pfam" id="PF00188">
    <property type="entry name" value="CAP"/>
    <property type="match status" value="1"/>
</dbReference>
<gene>
    <name evidence="2" type="ORF">RM553_16230</name>
</gene>
<dbReference type="RefSeq" id="WP_311536003.1">
    <property type="nucleotide sequence ID" value="NZ_JAVRHQ010000025.1"/>
</dbReference>
<protein>
    <submittedName>
        <fullName evidence="2">CAP domain-containing protein</fullName>
    </submittedName>
</protein>
<organism evidence="2 3">
    <name type="scientific">Autumnicola tepida</name>
    <dbReference type="NCBI Taxonomy" id="3075595"/>
    <lineage>
        <taxon>Bacteria</taxon>
        <taxon>Pseudomonadati</taxon>
        <taxon>Bacteroidota</taxon>
        <taxon>Flavobacteriia</taxon>
        <taxon>Flavobacteriales</taxon>
        <taxon>Flavobacteriaceae</taxon>
        <taxon>Autumnicola</taxon>
    </lineage>
</organism>
<evidence type="ECO:0000313" key="3">
    <source>
        <dbReference type="Proteomes" id="UP001262889"/>
    </source>
</evidence>
<proteinExistence type="predicted"/>
<sequence length="168" mass="19085">MLNYYKQLLVLFFITTTLASCSKENINEEVKVYDQVAETKASYSYTEVELQILDDINEYRAELGLSQLQPIAEASIQAEDHTDYMIAKGEVSHDNFSNRYSELVVETGAKEVSENVAYGYRTADAVVKAWIKSEAHQKNIVGNYTNFGISVKEDSEGKYYFTNIFLAK</sequence>
<dbReference type="InterPro" id="IPR014044">
    <property type="entry name" value="CAP_dom"/>
</dbReference>
<reference evidence="2 3" key="1">
    <citation type="submission" date="2023-09" db="EMBL/GenBank/DDBJ databases">
        <authorList>
            <person name="Rey-Velasco X."/>
        </authorList>
    </citation>
    <scope>NUCLEOTIDE SEQUENCE [LARGE SCALE GENOMIC DNA]</scope>
    <source>
        <strain evidence="2 3">F363</strain>
    </source>
</reference>
<dbReference type="InterPro" id="IPR035940">
    <property type="entry name" value="CAP_sf"/>
</dbReference>
<keyword evidence="3" id="KW-1185">Reference proteome</keyword>
<dbReference type="PANTHER" id="PTHR31157">
    <property type="entry name" value="SCP DOMAIN-CONTAINING PROTEIN"/>
    <property type="match status" value="1"/>
</dbReference>
<evidence type="ECO:0000259" key="1">
    <source>
        <dbReference type="Pfam" id="PF00188"/>
    </source>
</evidence>
<name>A0ABU3CDH7_9FLAO</name>
<dbReference type="SUPFAM" id="SSF55797">
    <property type="entry name" value="PR-1-like"/>
    <property type="match status" value="1"/>
</dbReference>
<feature type="domain" description="SCP" evidence="1">
    <location>
        <begin position="53"/>
        <end position="162"/>
    </location>
</feature>
<dbReference type="Gene3D" id="3.40.33.10">
    <property type="entry name" value="CAP"/>
    <property type="match status" value="1"/>
</dbReference>
<evidence type="ECO:0000313" key="2">
    <source>
        <dbReference type="EMBL" id="MDT0644387.1"/>
    </source>
</evidence>
<accession>A0ABU3CDH7</accession>
<dbReference type="EMBL" id="JAVRHQ010000025">
    <property type="protein sequence ID" value="MDT0644387.1"/>
    <property type="molecule type" value="Genomic_DNA"/>
</dbReference>